<keyword evidence="2" id="KW-1185">Reference proteome</keyword>
<gene>
    <name evidence="1" type="ORF">FANTH_8061</name>
</gene>
<organism evidence="1 2">
    <name type="scientific">Fusarium anthophilum</name>
    <dbReference type="NCBI Taxonomy" id="48485"/>
    <lineage>
        <taxon>Eukaryota</taxon>
        <taxon>Fungi</taxon>
        <taxon>Dikarya</taxon>
        <taxon>Ascomycota</taxon>
        <taxon>Pezizomycotina</taxon>
        <taxon>Sordariomycetes</taxon>
        <taxon>Hypocreomycetidae</taxon>
        <taxon>Hypocreales</taxon>
        <taxon>Nectriaceae</taxon>
        <taxon>Fusarium</taxon>
        <taxon>Fusarium fujikuroi species complex</taxon>
    </lineage>
</organism>
<evidence type="ECO:0000313" key="1">
    <source>
        <dbReference type="EMBL" id="KAF5243689.1"/>
    </source>
</evidence>
<sequence>MSTSLTSIRRFNEAEIDPCFSKIGAPSLIIRCDFYPRLSTNSSPICPFASGENPDLALHRITLTKQHQSRFNKLKNVRNLLRDGEVPMFTMPKKLQEIRASEATPERPR</sequence>
<accession>A0A8H4ZBS3</accession>
<comment type="caution">
    <text evidence="1">The sequence shown here is derived from an EMBL/GenBank/DDBJ whole genome shotgun (WGS) entry which is preliminary data.</text>
</comment>
<dbReference type="AlphaFoldDB" id="A0A8H4ZBS3"/>
<evidence type="ECO:0000313" key="2">
    <source>
        <dbReference type="Proteomes" id="UP000573603"/>
    </source>
</evidence>
<protein>
    <submittedName>
        <fullName evidence="1">Uncharacterized protein</fullName>
    </submittedName>
</protein>
<reference evidence="1 2" key="1">
    <citation type="journal article" date="2020" name="BMC Genomics">
        <title>Correction to: Identification and distribution of gene clusters required for synthesis of sphingolipid metabolism inhibitors in diverse species of the filamentous fungus Fusarium.</title>
        <authorList>
            <person name="Kim H.S."/>
            <person name="Lohmar J.M."/>
            <person name="Busman M."/>
            <person name="Brown D.W."/>
            <person name="Naumann T.A."/>
            <person name="Divon H.H."/>
            <person name="Lysoe E."/>
            <person name="Uhlig S."/>
            <person name="Proctor R.H."/>
        </authorList>
    </citation>
    <scope>NUCLEOTIDE SEQUENCE [LARGE SCALE GENOMIC DNA]</scope>
    <source>
        <strain evidence="1 2">NRRL 25214</strain>
    </source>
</reference>
<proteinExistence type="predicted"/>
<dbReference type="EMBL" id="JABEVY010000187">
    <property type="protein sequence ID" value="KAF5243689.1"/>
    <property type="molecule type" value="Genomic_DNA"/>
</dbReference>
<dbReference type="Proteomes" id="UP000573603">
    <property type="component" value="Unassembled WGS sequence"/>
</dbReference>
<name>A0A8H4ZBS3_9HYPO</name>